<evidence type="ECO:0000256" key="1">
    <source>
        <dbReference type="SAM" id="Phobius"/>
    </source>
</evidence>
<dbReference type="AlphaFoldDB" id="A0A1H9T013"/>
<keyword evidence="3" id="KW-1185">Reference proteome</keyword>
<evidence type="ECO:0000313" key="2">
    <source>
        <dbReference type="EMBL" id="SER90461.1"/>
    </source>
</evidence>
<dbReference type="OrthoDB" id="9944953at2"/>
<organism evidence="2 3">
    <name type="scientific">Lachnobacterium bovis</name>
    <dbReference type="NCBI Taxonomy" id="140626"/>
    <lineage>
        <taxon>Bacteria</taxon>
        <taxon>Bacillati</taxon>
        <taxon>Bacillota</taxon>
        <taxon>Clostridia</taxon>
        <taxon>Lachnospirales</taxon>
        <taxon>Lachnospiraceae</taxon>
        <taxon>Lachnobacterium</taxon>
    </lineage>
</organism>
<evidence type="ECO:0000313" key="3">
    <source>
        <dbReference type="Proteomes" id="UP000182471"/>
    </source>
</evidence>
<keyword evidence="1" id="KW-0472">Membrane</keyword>
<accession>A0A1H9T013</accession>
<dbReference type="RefSeq" id="WP_022748256.1">
    <property type="nucleotide sequence ID" value="NZ_FOGW01000013.1"/>
</dbReference>
<protein>
    <submittedName>
        <fullName evidence="2">Uncharacterized protein</fullName>
    </submittedName>
</protein>
<feature type="transmembrane region" description="Helical" evidence="1">
    <location>
        <begin position="27"/>
        <end position="47"/>
    </location>
</feature>
<feature type="transmembrane region" description="Helical" evidence="1">
    <location>
        <begin position="103"/>
        <end position="122"/>
    </location>
</feature>
<proteinExistence type="predicted"/>
<reference evidence="3" key="1">
    <citation type="submission" date="2016-10" db="EMBL/GenBank/DDBJ databases">
        <authorList>
            <person name="Varghese N."/>
            <person name="Submissions S."/>
        </authorList>
    </citation>
    <scope>NUCLEOTIDE SEQUENCE [LARGE SCALE GENOMIC DNA]</scope>
    <source>
        <strain evidence="3">S1b</strain>
    </source>
</reference>
<name>A0A1H9T013_9FIRM</name>
<sequence length="173" mass="20234">MQYNNDFNYIIKPKGNRKKVKDFTKSLLAVLMPFQAIIALISCIPFRESIELTIQVSRREKCNELLYTTSYEIWSNFMMCINVLIILIIIYDIIQIKRAGYKIFGHILVLFLIRDIYLLYRTCNFNEKLSFADIISVIGGVFRMGTVVIMAITLVHYPEMLDILMKSNALIFR</sequence>
<feature type="transmembrane region" description="Helical" evidence="1">
    <location>
        <begin position="73"/>
        <end position="91"/>
    </location>
</feature>
<keyword evidence="1" id="KW-0812">Transmembrane</keyword>
<keyword evidence="1" id="KW-1133">Transmembrane helix</keyword>
<gene>
    <name evidence="2" type="ORF">SAMN02910429_01446</name>
</gene>
<feature type="transmembrane region" description="Helical" evidence="1">
    <location>
        <begin position="134"/>
        <end position="157"/>
    </location>
</feature>
<dbReference type="Proteomes" id="UP000182471">
    <property type="component" value="Unassembled WGS sequence"/>
</dbReference>
<dbReference type="EMBL" id="FOGW01000013">
    <property type="protein sequence ID" value="SER90461.1"/>
    <property type="molecule type" value="Genomic_DNA"/>
</dbReference>